<dbReference type="AlphaFoldDB" id="A0A7I8L6W7"/>
<dbReference type="OrthoDB" id="10250120at2759"/>
<sequence length="417" mass="46615">MGPPAAAVEEAVKAEAPDWDDDGAWAARFRAFSGQRADWTPRYLFWRDLIIRVARRLGVLTIRSSEVNNVWFARRGLTPLCMNRVLIEMHKEGDIFLRRDLTDPARGQIFQLLRRIGQLIVLSKSSALEENTDECLVLRGLLQDKTVDVIKSLSESHWTSSCVVTMCKLESICGGSDEASIISSYLVQCGKAQYLSIKKTDFVEGLKVSLVPSSVSSLTSLDYEILHLIWTMEKMQQQVDMIDQRWELSRKSALASFKSGNRPAAYGHIRRTKLLASSREKCASLFDRVEEVLGIINQAESTKKASEAIQLGAQAIKKQQISVEQVHLCLQELSETVASQKQVDEALGLALLESTDVEDEYLEEEFKRLESELTEEAPQMTKSEVIVGDYAPDENTSVQEAASSLADTFSHLHLTAA</sequence>
<dbReference type="GO" id="GO:0000815">
    <property type="term" value="C:ESCRT III complex"/>
    <property type="evidence" value="ECO:0007669"/>
    <property type="project" value="TreeGrafter"/>
</dbReference>
<evidence type="ECO:0000313" key="1">
    <source>
        <dbReference type="EMBL" id="CAA7405771.1"/>
    </source>
</evidence>
<name>A0A7I8L6W7_SPIIN</name>
<accession>A0A7I8L6W7</accession>
<dbReference type="GO" id="GO:0006900">
    <property type="term" value="P:vesicle budding from membrane"/>
    <property type="evidence" value="ECO:0007669"/>
    <property type="project" value="TreeGrafter"/>
</dbReference>
<dbReference type="Pfam" id="PF03357">
    <property type="entry name" value="Snf7"/>
    <property type="match status" value="1"/>
</dbReference>
<dbReference type="InterPro" id="IPR005024">
    <property type="entry name" value="Snf7_fam"/>
</dbReference>
<dbReference type="PANTHER" id="PTHR22761:SF7">
    <property type="entry name" value="SNF7 FAMILY PROTEIN"/>
    <property type="match status" value="1"/>
</dbReference>
<gene>
    <name evidence="1" type="ORF">SI8410_12016449</name>
</gene>
<evidence type="ECO:0000313" key="2">
    <source>
        <dbReference type="Proteomes" id="UP000663760"/>
    </source>
</evidence>
<dbReference type="Pfam" id="PF25880">
    <property type="entry name" value="WHD_CHMP7_1st"/>
    <property type="match status" value="1"/>
</dbReference>
<dbReference type="Proteomes" id="UP000663760">
    <property type="component" value="Chromosome 12"/>
</dbReference>
<organism evidence="1 2">
    <name type="scientific">Spirodela intermedia</name>
    <name type="common">Intermediate duckweed</name>
    <dbReference type="NCBI Taxonomy" id="51605"/>
    <lineage>
        <taxon>Eukaryota</taxon>
        <taxon>Viridiplantae</taxon>
        <taxon>Streptophyta</taxon>
        <taxon>Embryophyta</taxon>
        <taxon>Tracheophyta</taxon>
        <taxon>Spermatophyta</taxon>
        <taxon>Magnoliopsida</taxon>
        <taxon>Liliopsida</taxon>
        <taxon>Araceae</taxon>
        <taxon>Lemnoideae</taxon>
        <taxon>Spirodela</taxon>
    </lineage>
</organism>
<dbReference type="PANTHER" id="PTHR22761">
    <property type="entry name" value="CHARGED MULTIVESICULAR BODY PROTEIN"/>
    <property type="match status" value="1"/>
</dbReference>
<protein>
    <submittedName>
        <fullName evidence="1">Uncharacterized protein</fullName>
    </submittedName>
</protein>
<dbReference type="EMBL" id="LR746275">
    <property type="protein sequence ID" value="CAA7405771.1"/>
    <property type="molecule type" value="Genomic_DNA"/>
</dbReference>
<proteinExistence type="predicted"/>
<keyword evidence="2" id="KW-1185">Reference proteome</keyword>
<dbReference type="GO" id="GO:0009898">
    <property type="term" value="C:cytoplasmic side of plasma membrane"/>
    <property type="evidence" value="ECO:0007669"/>
    <property type="project" value="TreeGrafter"/>
</dbReference>
<reference evidence="1" key="1">
    <citation type="submission" date="2020-02" db="EMBL/GenBank/DDBJ databases">
        <authorList>
            <person name="Scholz U."/>
            <person name="Mascher M."/>
            <person name="Fiebig A."/>
        </authorList>
    </citation>
    <scope>NUCLEOTIDE SEQUENCE</scope>
</reference>
<dbReference type="GO" id="GO:0032511">
    <property type="term" value="P:late endosome to vacuole transport via multivesicular body sorting pathway"/>
    <property type="evidence" value="ECO:0007669"/>
    <property type="project" value="TreeGrafter"/>
</dbReference>
<dbReference type="GO" id="GO:0005771">
    <property type="term" value="C:multivesicular body"/>
    <property type="evidence" value="ECO:0007669"/>
    <property type="project" value="TreeGrafter"/>
</dbReference>